<accession>A0ABV4J1J5</accession>
<protein>
    <recommendedName>
        <fullName evidence="3">Sushi domain-containing protein</fullName>
    </recommendedName>
</protein>
<evidence type="ECO:0008006" key="3">
    <source>
        <dbReference type="Google" id="ProtNLM"/>
    </source>
</evidence>
<organism evidence="1 2">
    <name type="scientific">Streptomyces pimonensis</name>
    <dbReference type="NCBI Taxonomy" id="2860288"/>
    <lineage>
        <taxon>Bacteria</taxon>
        <taxon>Bacillati</taxon>
        <taxon>Actinomycetota</taxon>
        <taxon>Actinomycetes</taxon>
        <taxon>Kitasatosporales</taxon>
        <taxon>Streptomycetaceae</taxon>
        <taxon>Streptomyces</taxon>
    </lineage>
</organism>
<sequence>MPVEPIPCAPDGGGGFPPECGAAVVLPLCDQTPTGECVPFLRHLTHDCDGQVTGSTDTLTDGITPYTPQGTVGDCDECPCEDGSKVVPLCDYQPDGTTTPFLRHLTYDCTTGQVTEQTDTETDGTTPYTPTGEVAECGQCRPTPMCPQLLGLSGPETWTMPEGTESLALTVACGPVTVTDCAGNATVVNECGTTFQWTAPPVDCAPGRLCGPFTIDVPAGGAVYLNFLTPCAQGDIS</sequence>
<proteinExistence type="predicted"/>
<name>A0ABV4J1J5_9ACTN</name>
<dbReference type="RefSeq" id="WP_371239713.1">
    <property type="nucleotide sequence ID" value="NZ_JAHWZY010000019.1"/>
</dbReference>
<evidence type="ECO:0000313" key="1">
    <source>
        <dbReference type="EMBL" id="MEZ3180798.1"/>
    </source>
</evidence>
<dbReference type="Proteomes" id="UP001567537">
    <property type="component" value="Unassembled WGS sequence"/>
</dbReference>
<gene>
    <name evidence="1" type="ORF">KYY02_19520</name>
</gene>
<reference evidence="1 2" key="1">
    <citation type="journal article" date="2021" name="Res Sq">
        <title>Streptomyces Pimoensis sp. nov., Isolated From the Taklimakan Desert in Xinjiang, China.</title>
        <authorList>
            <person name="Zhang P."/>
            <person name="Luo X."/>
            <person name="Luo X."/>
            <person name="Liu Z."/>
            <person name="Xia Z."/>
            <person name="Wan C."/>
            <person name="zhang L."/>
        </authorList>
    </citation>
    <scope>NUCLEOTIDE SEQUENCE [LARGE SCALE GENOMIC DNA]</scope>
    <source>
        <strain evidence="1 2">TRM75549</strain>
    </source>
</reference>
<evidence type="ECO:0000313" key="2">
    <source>
        <dbReference type="Proteomes" id="UP001567537"/>
    </source>
</evidence>
<comment type="caution">
    <text evidence="1">The sequence shown here is derived from an EMBL/GenBank/DDBJ whole genome shotgun (WGS) entry which is preliminary data.</text>
</comment>
<dbReference type="EMBL" id="JAHWZY010000019">
    <property type="protein sequence ID" value="MEZ3180798.1"/>
    <property type="molecule type" value="Genomic_DNA"/>
</dbReference>
<keyword evidence="2" id="KW-1185">Reference proteome</keyword>